<dbReference type="GO" id="GO:0003677">
    <property type="term" value="F:DNA binding"/>
    <property type="evidence" value="ECO:0007669"/>
    <property type="project" value="UniProtKB-KW"/>
</dbReference>
<dbReference type="AlphaFoldDB" id="A0ABD5J1V1"/>
<comment type="caution">
    <text evidence="2">The sequence shown here is derived from an EMBL/GenBank/DDBJ whole genome shotgun (WGS) entry which is preliminary data.</text>
</comment>
<keyword evidence="2" id="KW-0238">DNA-binding</keyword>
<dbReference type="RefSeq" id="WP_328219430.1">
    <property type="nucleotide sequence ID" value="NZ_JARTLI010000049.1"/>
</dbReference>
<keyword evidence="1" id="KW-0472">Membrane</keyword>
<dbReference type="EMBL" id="JARTLI010000049">
    <property type="protein sequence ID" value="MED5053541.1"/>
    <property type="molecule type" value="Genomic_DNA"/>
</dbReference>
<feature type="transmembrane region" description="Helical" evidence="1">
    <location>
        <begin position="6"/>
        <end position="26"/>
    </location>
</feature>
<protein>
    <submittedName>
        <fullName evidence="2">DNA-binding protein</fullName>
    </submittedName>
</protein>
<organism evidence="2 3">
    <name type="scientific">Anoxybacteroides rupiense</name>
    <dbReference type="NCBI Taxonomy" id="311460"/>
    <lineage>
        <taxon>Bacteria</taxon>
        <taxon>Bacillati</taxon>
        <taxon>Bacillota</taxon>
        <taxon>Bacilli</taxon>
        <taxon>Bacillales</taxon>
        <taxon>Anoxybacillaceae</taxon>
        <taxon>Anoxybacteroides</taxon>
    </lineage>
</organism>
<accession>A0ABD5J1V1</accession>
<dbReference type="Proteomes" id="UP001339962">
    <property type="component" value="Unassembled WGS sequence"/>
</dbReference>
<evidence type="ECO:0000313" key="3">
    <source>
        <dbReference type="Proteomes" id="UP001339962"/>
    </source>
</evidence>
<feature type="transmembrane region" description="Helical" evidence="1">
    <location>
        <begin position="38"/>
        <end position="59"/>
    </location>
</feature>
<feature type="transmembrane region" description="Helical" evidence="1">
    <location>
        <begin position="95"/>
        <end position="119"/>
    </location>
</feature>
<name>A0ABD5J1V1_9BACL</name>
<sequence>MNGTLIATAAAMAFYAAGLLFVVLFSSVKKVRALKLGAILFVVGYVITAVIFYFLMPTITVPNMLLANLITAGVLLPLLLYAVRPDQKFEARVATPIMFLFGLGLVGLLVTFVLGFTALGTAHETITYQEKDEAEPLSKEETPIAVAPEFARNKIQKAMSVVPNTQFFDLGKLQVQKVNGEVVYVAPVEFAGFWKFLRGQETAGYFTISATDVSGQPQFHESPMKYTNSSYLHHYIQRVIYNEYPHYIQSGEAQIEVDDNGKPWYVQTVYRPLHFTNRPDFDEIKVVVIDPETGKMEMYDTEKAPEFIEGSVSSEMATMENHYFGKYVHGWLNSVFGKKDVKIPNKSGTESEVTPIFNNKGEMLYFTDMTSPKENIDSALGYTLIDARTGELVYYNGEKNNGIMDSEGAKQIVNKEFPEKKWEGSMPVLYNVDGHPTWIVNVLDPNGLLKQYAYIKANDSDFAVFGDTAKETLDAYRMALMQDPGNIGATEETVTEPVEGVVSRVSVTSSEKGQVVYFLLENDTTIYIVNASKFPLAIFLEKGDRIKARAQVLDNETATIEDLTIEGLTGASSAR</sequence>
<evidence type="ECO:0000256" key="1">
    <source>
        <dbReference type="SAM" id="Phobius"/>
    </source>
</evidence>
<keyword evidence="1" id="KW-1133">Transmembrane helix</keyword>
<feature type="transmembrane region" description="Helical" evidence="1">
    <location>
        <begin position="65"/>
        <end position="83"/>
    </location>
</feature>
<proteinExistence type="predicted"/>
<keyword evidence="1" id="KW-0812">Transmembrane</keyword>
<evidence type="ECO:0000313" key="2">
    <source>
        <dbReference type="EMBL" id="MED5053541.1"/>
    </source>
</evidence>
<gene>
    <name evidence="2" type="ORF">P9850_17280</name>
</gene>
<reference evidence="2 3" key="1">
    <citation type="submission" date="2023-03" db="EMBL/GenBank/DDBJ databases">
        <title>Bacillus Genome Sequencing.</title>
        <authorList>
            <person name="Dunlap C."/>
        </authorList>
    </citation>
    <scope>NUCLEOTIDE SEQUENCE [LARGE SCALE GENOMIC DNA]</scope>
    <source>
        <strain evidence="2 3">NRS-38</strain>
    </source>
</reference>